<evidence type="ECO:0008006" key="3">
    <source>
        <dbReference type="Google" id="ProtNLM"/>
    </source>
</evidence>
<dbReference type="Proteomes" id="UP000249248">
    <property type="component" value="Unassembled WGS sequence"/>
</dbReference>
<evidence type="ECO:0000313" key="1">
    <source>
        <dbReference type="EMBL" id="PZE16853.1"/>
    </source>
</evidence>
<dbReference type="EMBL" id="QKSB01000006">
    <property type="protein sequence ID" value="PZE16853.1"/>
    <property type="molecule type" value="Genomic_DNA"/>
</dbReference>
<dbReference type="Gene3D" id="3.60.21.10">
    <property type="match status" value="1"/>
</dbReference>
<sequence length="262" mass="29326">MSCRKDQVKIEKEFSFVHLSHSRTDNLNELNSEVLLADFSNIDVLCLGGDLMFNSSADSSNLNILDEIFDLSSPSTLWSIGNHDVSDLNLLQAYTQKNLYSAYYFNGITFIVLNTQLEGNSITGDQLAFFNGVMDTMTVSAQCIILHHKLIWLDNNPDLEPIANSISNGPLGNCDYCIAPNNFYTAIYPRLVERQKAGVNITLIGGDIGAKVNEFHHETNEHISFYASGMKAGSDQQQVLYILYNVAAQTLQFSYRMLNTFH</sequence>
<evidence type="ECO:0000313" key="2">
    <source>
        <dbReference type="Proteomes" id="UP000249248"/>
    </source>
</evidence>
<reference evidence="1 2" key="1">
    <citation type="submission" date="2018-06" db="EMBL/GenBank/DDBJ databases">
        <title>The draft genome sequence of Crocinitomix sp. SM1701.</title>
        <authorList>
            <person name="Zhang X."/>
        </authorList>
    </citation>
    <scope>NUCLEOTIDE SEQUENCE [LARGE SCALE GENOMIC DNA]</scope>
    <source>
        <strain evidence="1 2">SM1701</strain>
    </source>
</reference>
<dbReference type="InterPro" id="IPR029052">
    <property type="entry name" value="Metallo-depent_PP-like"/>
</dbReference>
<proteinExistence type="predicted"/>
<keyword evidence="2" id="KW-1185">Reference proteome</keyword>
<accession>A0A2W1NCP9</accession>
<dbReference type="AlphaFoldDB" id="A0A2W1NCP9"/>
<organism evidence="1 2">
    <name type="scientific">Putridiphycobacter roseus</name>
    <dbReference type="NCBI Taxonomy" id="2219161"/>
    <lineage>
        <taxon>Bacteria</taxon>
        <taxon>Pseudomonadati</taxon>
        <taxon>Bacteroidota</taxon>
        <taxon>Flavobacteriia</taxon>
        <taxon>Flavobacteriales</taxon>
        <taxon>Crocinitomicaceae</taxon>
        <taxon>Putridiphycobacter</taxon>
    </lineage>
</organism>
<name>A0A2W1NCP9_9FLAO</name>
<protein>
    <recommendedName>
        <fullName evidence="3">Calcineurin-like phosphoesterase domain-containing protein</fullName>
    </recommendedName>
</protein>
<dbReference type="SUPFAM" id="SSF56300">
    <property type="entry name" value="Metallo-dependent phosphatases"/>
    <property type="match status" value="1"/>
</dbReference>
<gene>
    <name evidence="1" type="ORF">DNU06_11390</name>
</gene>
<comment type="caution">
    <text evidence="1">The sequence shown here is derived from an EMBL/GenBank/DDBJ whole genome shotgun (WGS) entry which is preliminary data.</text>
</comment>